<sequence length="83" mass="9241">MNVQDNIPDFMLDLRGEPCPYPAVATIQAMRSPEPGEVLEVLSDCPQSIHSIPADARKLGYTVLRVQQTGPTITYWLTRPSSR</sequence>
<gene>
    <name evidence="3" type="ORF">AWB76_05209</name>
</gene>
<dbReference type="PANTHER" id="PTHR33279:SF6">
    <property type="entry name" value="SULFUR CARRIER PROTEIN YEDF-RELATED"/>
    <property type="match status" value="1"/>
</dbReference>
<dbReference type="RefSeq" id="WP_061162920.1">
    <property type="nucleotide sequence ID" value="NZ_FCOI02000020.1"/>
</dbReference>
<name>A0A158C7A0_9BURK</name>
<accession>A0A158C7A0</accession>
<dbReference type="AlphaFoldDB" id="A0A158C7A0"/>
<dbReference type="PANTHER" id="PTHR33279">
    <property type="entry name" value="SULFUR CARRIER PROTEIN YEDF-RELATED"/>
    <property type="match status" value="1"/>
</dbReference>
<organism evidence="3 4">
    <name type="scientific">Caballeronia temeraria</name>
    <dbReference type="NCBI Taxonomy" id="1777137"/>
    <lineage>
        <taxon>Bacteria</taxon>
        <taxon>Pseudomonadati</taxon>
        <taxon>Pseudomonadota</taxon>
        <taxon>Betaproteobacteria</taxon>
        <taxon>Burkholderiales</taxon>
        <taxon>Burkholderiaceae</taxon>
        <taxon>Caballeronia</taxon>
    </lineage>
</organism>
<dbReference type="InterPro" id="IPR036868">
    <property type="entry name" value="TusA-like_sf"/>
</dbReference>
<dbReference type="InterPro" id="IPR001455">
    <property type="entry name" value="TusA-like"/>
</dbReference>
<evidence type="ECO:0000313" key="4">
    <source>
        <dbReference type="Proteomes" id="UP000054624"/>
    </source>
</evidence>
<proteinExistence type="inferred from homology"/>
<evidence type="ECO:0000313" key="3">
    <source>
        <dbReference type="EMBL" id="SAK78224.1"/>
    </source>
</evidence>
<reference evidence="4" key="1">
    <citation type="submission" date="2016-01" db="EMBL/GenBank/DDBJ databases">
        <authorList>
            <person name="Peeters Charlotte."/>
        </authorList>
    </citation>
    <scope>NUCLEOTIDE SEQUENCE [LARGE SCALE GENOMIC DNA]</scope>
</reference>
<dbReference type="PROSITE" id="PS01148">
    <property type="entry name" value="UPF0033"/>
    <property type="match status" value="1"/>
</dbReference>
<dbReference type="STRING" id="1777137.AWB76_05209"/>
<dbReference type="Proteomes" id="UP000054624">
    <property type="component" value="Unassembled WGS sequence"/>
</dbReference>
<comment type="similarity">
    <text evidence="1">Belongs to the sulfur carrier protein TusA family.</text>
</comment>
<evidence type="ECO:0000259" key="2">
    <source>
        <dbReference type="PROSITE" id="PS01148"/>
    </source>
</evidence>
<dbReference type="OrthoDB" id="5325383at2"/>
<keyword evidence="4" id="KW-1185">Reference proteome</keyword>
<dbReference type="Gene3D" id="3.30.110.40">
    <property type="entry name" value="TusA-like domain"/>
    <property type="match status" value="1"/>
</dbReference>
<protein>
    <recommendedName>
        <fullName evidence="2">UPF0033 domain-containing protein</fullName>
    </recommendedName>
</protein>
<dbReference type="EMBL" id="FCOI02000020">
    <property type="protein sequence ID" value="SAK78224.1"/>
    <property type="molecule type" value="Genomic_DNA"/>
</dbReference>
<dbReference type="Pfam" id="PF01206">
    <property type="entry name" value="TusA"/>
    <property type="match status" value="1"/>
</dbReference>
<dbReference type="SUPFAM" id="SSF64307">
    <property type="entry name" value="SirA-like"/>
    <property type="match status" value="1"/>
</dbReference>
<feature type="domain" description="UPF0033" evidence="2">
    <location>
        <begin position="12"/>
        <end position="36"/>
    </location>
</feature>
<dbReference type="NCBIfam" id="NF008242">
    <property type="entry name" value="PRK11018.1"/>
    <property type="match status" value="1"/>
</dbReference>
<evidence type="ECO:0000256" key="1">
    <source>
        <dbReference type="ARBA" id="ARBA00008984"/>
    </source>
</evidence>